<keyword evidence="8 10" id="KW-0406">Ion transport</keyword>
<evidence type="ECO:0000256" key="6">
    <source>
        <dbReference type="ARBA" id="ARBA00022958"/>
    </source>
</evidence>
<feature type="transmembrane region" description="Helical" evidence="10">
    <location>
        <begin position="499"/>
        <end position="524"/>
    </location>
</feature>
<comment type="similarity">
    <text evidence="2 10">Belongs to the TrkH potassium transport family.</text>
</comment>
<protein>
    <recommendedName>
        <fullName evidence="10">Potassium transport protein</fullName>
    </recommendedName>
</protein>
<evidence type="ECO:0000256" key="2">
    <source>
        <dbReference type="ARBA" id="ARBA00009137"/>
    </source>
</evidence>
<keyword evidence="3 10" id="KW-0813">Transport</keyword>
<sequence>MFGKWLLAGKWLKERLPTKMAALKPSFNFITLHYLYLFIMTLVGSVIIYGSGDMPYIDALFFASGSSTQSGLNTVDVNKLKLYQQVAIMIITCICTPIFINTFVVFVRLYWFEKRFQNVAQARSLRHSRTLSRRKSDTKGAFDRDVGNEEHGVNNREIRFLHSELGNGTEAATFADRNVFEDAANGDGNRRPMTADDGPLSPSERPVTPANQLQSNVVWADNLDTPAQRVQEREPVESPSNRLPVKDKDRSIALVEKQRNPQEKATLRIPGPRDFDRGQLPQAVVEGEQDLNKVQTRSSHESELMRQRSKSASLGDDDSSEDRPDFKNHITIDVPDRPGGRGPTNGPSVYNRVRPNDADVVSNGMHVRNRSRSKTLTSFLSRAKEEEADPMPYLSWTPTLGRNSNFVDLTEEQREELGGIEYRALKLLAIILVCYFVGFHLLGMVCLTPWVVRDARYANLISEDNVNPVWWGFFTPASMFNDLGFTLTPDSMVSFQFAVFPLVLGTFLIIIGNTGFPCMLRFVIWLSSMFVPKHSGTWEELRFLLDHPRRCFTLLFPSRANWWLFWVLIGLNGIDLIFFIVLDLNDSTVTSLPPGFRFLCGLFQAAATRTAGFAVVNIADLHPAIQVSYLVMMYISIFPIAMSLRQTNVYEEKSLGIFADSNESDEESSFLSHHLRRQLSFDLWFVFLGFFLIAIIEGDRLENTNDYAFTLFSVLFEIVSAYGTVGLSLGYPGVNTSFSGQLRTLSKLIIIATQIRGRHRGLPYALDRAILLPSESLHQKENEDATRRARRNSAAAGVFGEEGLTRTGTGHSRKSSTSFKPGTLKRIFSGAFSAGPSAPMREKRA</sequence>
<evidence type="ECO:0000256" key="3">
    <source>
        <dbReference type="ARBA" id="ARBA00022448"/>
    </source>
</evidence>
<accession>A0A6A6A459</accession>
<dbReference type="PANTHER" id="PTHR31064">
    <property type="entry name" value="POTASSIUM TRANSPORT PROTEIN DDB_G0292412-RELATED"/>
    <property type="match status" value="1"/>
</dbReference>
<feature type="transmembrane region" description="Helical" evidence="10">
    <location>
        <begin position="29"/>
        <end position="50"/>
    </location>
</feature>
<reference evidence="12" key="1">
    <citation type="journal article" date="2020" name="Stud. Mycol.">
        <title>101 Dothideomycetes genomes: a test case for predicting lifestyles and emergence of pathogens.</title>
        <authorList>
            <person name="Haridas S."/>
            <person name="Albert R."/>
            <person name="Binder M."/>
            <person name="Bloem J."/>
            <person name="Labutti K."/>
            <person name="Salamov A."/>
            <person name="Andreopoulos B."/>
            <person name="Baker S."/>
            <person name="Barry K."/>
            <person name="Bills G."/>
            <person name="Bluhm B."/>
            <person name="Cannon C."/>
            <person name="Castanera R."/>
            <person name="Culley D."/>
            <person name="Daum C."/>
            <person name="Ezra D."/>
            <person name="Gonzalez J."/>
            <person name="Henrissat B."/>
            <person name="Kuo A."/>
            <person name="Liang C."/>
            <person name="Lipzen A."/>
            <person name="Lutzoni F."/>
            <person name="Magnuson J."/>
            <person name="Mondo S."/>
            <person name="Nolan M."/>
            <person name="Ohm R."/>
            <person name="Pangilinan J."/>
            <person name="Park H.-J."/>
            <person name="Ramirez L."/>
            <person name="Alfaro M."/>
            <person name="Sun H."/>
            <person name="Tritt A."/>
            <person name="Yoshinaga Y."/>
            <person name="Zwiers L.-H."/>
            <person name="Turgeon B."/>
            <person name="Goodwin S."/>
            <person name="Spatafora J."/>
            <person name="Crous P."/>
            <person name="Grigoriev I."/>
        </authorList>
    </citation>
    <scope>NUCLEOTIDE SEQUENCE</scope>
    <source>
        <strain evidence="12">CBS 119687</strain>
    </source>
</reference>
<keyword evidence="13" id="KW-1185">Reference proteome</keyword>
<dbReference type="Proteomes" id="UP000799771">
    <property type="component" value="Unassembled WGS sequence"/>
</dbReference>
<organism evidence="12 13">
    <name type="scientific">Dothidotthia symphoricarpi CBS 119687</name>
    <dbReference type="NCBI Taxonomy" id="1392245"/>
    <lineage>
        <taxon>Eukaryota</taxon>
        <taxon>Fungi</taxon>
        <taxon>Dikarya</taxon>
        <taxon>Ascomycota</taxon>
        <taxon>Pezizomycotina</taxon>
        <taxon>Dothideomycetes</taxon>
        <taxon>Pleosporomycetidae</taxon>
        <taxon>Pleosporales</taxon>
        <taxon>Dothidotthiaceae</taxon>
        <taxon>Dothidotthia</taxon>
    </lineage>
</organism>
<evidence type="ECO:0000256" key="8">
    <source>
        <dbReference type="ARBA" id="ARBA00023065"/>
    </source>
</evidence>
<dbReference type="GO" id="GO:0030007">
    <property type="term" value="P:intracellular potassium ion homeostasis"/>
    <property type="evidence" value="ECO:0007669"/>
    <property type="project" value="UniProtKB-UniRule"/>
</dbReference>
<dbReference type="GO" id="GO:0140107">
    <property type="term" value="F:high-affinity potassium ion transmembrane transporter activity"/>
    <property type="evidence" value="ECO:0007669"/>
    <property type="project" value="TreeGrafter"/>
</dbReference>
<keyword evidence="9 10" id="KW-0472">Membrane</keyword>
<dbReference type="AlphaFoldDB" id="A0A6A6A459"/>
<evidence type="ECO:0000256" key="4">
    <source>
        <dbReference type="ARBA" id="ARBA00022538"/>
    </source>
</evidence>
<feature type="transmembrane region" description="Helical" evidence="10">
    <location>
        <begin position="86"/>
        <end position="111"/>
    </location>
</feature>
<dbReference type="EMBL" id="ML977516">
    <property type="protein sequence ID" value="KAF2125538.1"/>
    <property type="molecule type" value="Genomic_DNA"/>
</dbReference>
<evidence type="ECO:0000313" key="13">
    <source>
        <dbReference type="Proteomes" id="UP000799771"/>
    </source>
</evidence>
<dbReference type="GO" id="GO:1990573">
    <property type="term" value="P:potassium ion import across plasma membrane"/>
    <property type="evidence" value="ECO:0007669"/>
    <property type="project" value="TreeGrafter"/>
</dbReference>
<feature type="transmembrane region" description="Helical" evidence="10">
    <location>
        <begin position="679"/>
        <end position="696"/>
    </location>
</feature>
<keyword evidence="7 10" id="KW-1133">Transmembrane helix</keyword>
<evidence type="ECO:0000256" key="1">
    <source>
        <dbReference type="ARBA" id="ARBA00004141"/>
    </source>
</evidence>
<evidence type="ECO:0000256" key="10">
    <source>
        <dbReference type="PIRNR" id="PIRNR002450"/>
    </source>
</evidence>
<feature type="transmembrane region" description="Helical" evidence="10">
    <location>
        <begin position="563"/>
        <end position="584"/>
    </location>
</feature>
<feature type="transmembrane region" description="Helical" evidence="10">
    <location>
        <begin position="427"/>
        <end position="450"/>
    </location>
</feature>
<dbReference type="InterPro" id="IPR004773">
    <property type="entry name" value="K/Na_transp_Trk1/HKT1"/>
</dbReference>
<feature type="region of interest" description="Disordered" evidence="11">
    <location>
        <begin position="182"/>
        <end position="215"/>
    </location>
</feature>
<dbReference type="InterPro" id="IPR051143">
    <property type="entry name" value="TrkH_K-transport"/>
</dbReference>
<evidence type="ECO:0000256" key="9">
    <source>
        <dbReference type="ARBA" id="ARBA00023136"/>
    </source>
</evidence>
<dbReference type="InterPro" id="IPR003445">
    <property type="entry name" value="Cat_transpt"/>
</dbReference>
<name>A0A6A6A459_9PLEO</name>
<comment type="subcellular location">
    <subcellularLocation>
        <location evidence="1">Membrane</location>
        <topology evidence="1">Multi-pass membrane protein</topology>
    </subcellularLocation>
</comment>
<feature type="transmembrane region" description="Helical" evidence="10">
    <location>
        <begin position="708"/>
        <end position="731"/>
    </location>
</feature>
<feature type="compositionally biased region" description="Basic and acidic residues" evidence="11">
    <location>
        <begin position="321"/>
        <end position="339"/>
    </location>
</feature>
<dbReference type="GeneID" id="54406650"/>
<dbReference type="GO" id="GO:0005886">
    <property type="term" value="C:plasma membrane"/>
    <property type="evidence" value="ECO:0007669"/>
    <property type="project" value="InterPro"/>
</dbReference>
<feature type="transmembrane region" description="Helical" evidence="10">
    <location>
        <begin position="625"/>
        <end position="644"/>
    </location>
</feature>
<evidence type="ECO:0000313" key="12">
    <source>
        <dbReference type="EMBL" id="KAF2125538.1"/>
    </source>
</evidence>
<evidence type="ECO:0000256" key="7">
    <source>
        <dbReference type="ARBA" id="ARBA00022989"/>
    </source>
</evidence>
<dbReference type="RefSeq" id="XP_033519930.1">
    <property type="nucleotide sequence ID" value="XM_033666218.1"/>
</dbReference>
<feature type="compositionally biased region" description="Basic and acidic residues" evidence="11">
    <location>
        <begin position="244"/>
        <end position="277"/>
    </location>
</feature>
<dbReference type="Pfam" id="PF02386">
    <property type="entry name" value="TrkH"/>
    <property type="match status" value="1"/>
</dbReference>
<dbReference type="NCBIfam" id="TIGR00934">
    <property type="entry name" value="2a38euk"/>
    <property type="match status" value="1"/>
</dbReference>
<evidence type="ECO:0000256" key="5">
    <source>
        <dbReference type="ARBA" id="ARBA00022692"/>
    </source>
</evidence>
<feature type="region of interest" description="Disordered" evidence="11">
    <location>
        <begin position="781"/>
        <end position="822"/>
    </location>
</feature>
<keyword evidence="6 10" id="KW-0630">Potassium</keyword>
<dbReference type="OrthoDB" id="9999863at2759"/>
<gene>
    <name evidence="12" type="ORF">P153DRAFT_348805</name>
</gene>
<evidence type="ECO:0000256" key="11">
    <source>
        <dbReference type="SAM" id="MobiDB-lite"/>
    </source>
</evidence>
<dbReference type="InterPro" id="IPR015958">
    <property type="entry name" value="Trk1_fungi"/>
</dbReference>
<dbReference type="PANTHER" id="PTHR31064:SF30">
    <property type="entry name" value="HIGH-AFFINITY POTASSIUM TRANSPORT PROTEIN-RELATED"/>
    <property type="match status" value="1"/>
</dbReference>
<feature type="region of interest" description="Disordered" evidence="11">
    <location>
        <begin position="227"/>
        <end position="356"/>
    </location>
</feature>
<keyword evidence="4 10" id="KW-0633">Potassium transport</keyword>
<keyword evidence="5 10" id="KW-0812">Transmembrane</keyword>
<feature type="compositionally biased region" description="Polar residues" evidence="11">
    <location>
        <begin position="806"/>
        <end position="820"/>
    </location>
</feature>
<proteinExistence type="inferred from homology"/>
<dbReference type="PIRSF" id="PIRSF002450">
    <property type="entry name" value="K+_transpter_TRK"/>
    <property type="match status" value="1"/>
</dbReference>